<protein>
    <recommendedName>
        <fullName evidence="2">Phospholipid/glycerol acyltransferase domain-containing protein</fullName>
    </recommendedName>
</protein>
<feature type="transmembrane region" description="Helical" evidence="1">
    <location>
        <begin position="353"/>
        <end position="374"/>
    </location>
</feature>
<sequence>MLFFTVMKPVVQVALRVFFRRLEIRHRERLDLPGPLLLVSNHPNTLMDPLVVAANRRAPIAFLAKSTFFKNPVSRAIFTSGNCIPIYRRQDAESDATVTPEELARRNEAAFGQCYDYFDQGGSIQIFPEGTSVSERRLRPLKTGAARITLGAEARHDFQLGLRILPIGINYFDPSRFRSDVFVNVGQPIVVADYAAAYRADPEAATDALTEEIRRRLEQRLVITRDAAEDELVLQVERTFGEHLIPDDEETLYDNFQLSRTLLEAVLYFEQHAPVRLTELRGKLNNYLLDLDRLRLTDKDLESGQGPGHRWTRATVSGINLGLGFPLYLYGLVNNYIPYILPSLIARRATKDLEFVAPIMMVTGMLTFGFWYAVQIGLVHHFTQSWGWTALYALSLAPAGFYALSYWNNLAARLRRLRALKLLRTEQPAMEGLLRQRHDILLLLSELREAYRVGLPGLIPNPSPGERGA</sequence>
<keyword evidence="1" id="KW-1133">Transmembrane helix</keyword>
<reference evidence="4" key="1">
    <citation type="journal article" date="2019" name="Int. J. Syst. Evol. Microbiol.">
        <title>The Global Catalogue of Microorganisms (GCM) 10K type strain sequencing project: providing services to taxonomists for standard genome sequencing and annotation.</title>
        <authorList>
            <consortium name="The Broad Institute Genomics Platform"/>
            <consortium name="The Broad Institute Genome Sequencing Center for Infectious Disease"/>
            <person name="Wu L."/>
            <person name="Ma J."/>
        </authorList>
    </citation>
    <scope>NUCLEOTIDE SEQUENCE [LARGE SCALE GENOMIC DNA]</scope>
    <source>
        <strain evidence="4">JCM 17224</strain>
    </source>
</reference>
<dbReference type="RefSeq" id="WP_345074958.1">
    <property type="nucleotide sequence ID" value="NZ_BAABDJ010000040.1"/>
</dbReference>
<keyword evidence="1" id="KW-0472">Membrane</keyword>
<keyword evidence="4" id="KW-1185">Reference proteome</keyword>
<feature type="domain" description="Phospholipid/glycerol acyltransferase" evidence="2">
    <location>
        <begin position="36"/>
        <end position="172"/>
    </location>
</feature>
<accession>A0ABP7SZS6</accession>
<evidence type="ECO:0000259" key="2">
    <source>
        <dbReference type="SMART" id="SM00563"/>
    </source>
</evidence>
<dbReference type="CDD" id="cd07992">
    <property type="entry name" value="LPLAT_AAK14816-like"/>
    <property type="match status" value="1"/>
</dbReference>
<evidence type="ECO:0000313" key="3">
    <source>
        <dbReference type="EMBL" id="GAA4018968.1"/>
    </source>
</evidence>
<dbReference type="InterPro" id="IPR002123">
    <property type="entry name" value="Plipid/glycerol_acylTrfase"/>
</dbReference>
<dbReference type="PANTHER" id="PTHR31605">
    <property type="entry name" value="GLYCEROL-3-PHOSPHATE O-ACYLTRANSFERASE 1"/>
    <property type="match status" value="1"/>
</dbReference>
<organism evidence="3 4">
    <name type="scientific">Hymenobacter fastidiosus</name>
    <dbReference type="NCBI Taxonomy" id="486264"/>
    <lineage>
        <taxon>Bacteria</taxon>
        <taxon>Pseudomonadati</taxon>
        <taxon>Bacteroidota</taxon>
        <taxon>Cytophagia</taxon>
        <taxon>Cytophagales</taxon>
        <taxon>Hymenobacteraceae</taxon>
        <taxon>Hymenobacter</taxon>
    </lineage>
</organism>
<dbReference type="PANTHER" id="PTHR31605:SF0">
    <property type="entry name" value="GLYCEROL-3-PHOSPHATE O-ACYLTRANSFERASE 1"/>
    <property type="match status" value="1"/>
</dbReference>
<name>A0ABP7SZS6_9BACT</name>
<comment type="caution">
    <text evidence="3">The sequence shown here is derived from an EMBL/GenBank/DDBJ whole genome shotgun (WGS) entry which is preliminary data.</text>
</comment>
<dbReference type="Pfam" id="PF01553">
    <property type="entry name" value="Acyltransferase"/>
    <property type="match status" value="1"/>
</dbReference>
<evidence type="ECO:0000313" key="4">
    <source>
        <dbReference type="Proteomes" id="UP001500567"/>
    </source>
</evidence>
<dbReference type="SUPFAM" id="SSF69593">
    <property type="entry name" value="Glycerol-3-phosphate (1)-acyltransferase"/>
    <property type="match status" value="1"/>
</dbReference>
<proteinExistence type="predicted"/>
<dbReference type="Proteomes" id="UP001500567">
    <property type="component" value="Unassembled WGS sequence"/>
</dbReference>
<feature type="transmembrane region" description="Helical" evidence="1">
    <location>
        <begin position="386"/>
        <end position="407"/>
    </location>
</feature>
<evidence type="ECO:0000256" key="1">
    <source>
        <dbReference type="SAM" id="Phobius"/>
    </source>
</evidence>
<dbReference type="SMART" id="SM00563">
    <property type="entry name" value="PlsC"/>
    <property type="match status" value="1"/>
</dbReference>
<keyword evidence="1" id="KW-0812">Transmembrane</keyword>
<feature type="transmembrane region" description="Helical" evidence="1">
    <location>
        <begin position="321"/>
        <end position="341"/>
    </location>
</feature>
<dbReference type="EMBL" id="BAABDJ010000040">
    <property type="protein sequence ID" value="GAA4018968.1"/>
    <property type="molecule type" value="Genomic_DNA"/>
</dbReference>
<gene>
    <name evidence="3" type="ORF">GCM10022408_36130</name>
</gene>
<dbReference type="InterPro" id="IPR052744">
    <property type="entry name" value="GPAT/DAPAT"/>
</dbReference>